<dbReference type="CDD" id="cd03357">
    <property type="entry name" value="LbH_MAT_GAT"/>
    <property type="match status" value="1"/>
</dbReference>
<organism evidence="7 8">
    <name type="scientific">Ktedonospora formicarum</name>
    <dbReference type="NCBI Taxonomy" id="2778364"/>
    <lineage>
        <taxon>Bacteria</taxon>
        <taxon>Bacillati</taxon>
        <taxon>Chloroflexota</taxon>
        <taxon>Ktedonobacteria</taxon>
        <taxon>Ktedonobacterales</taxon>
        <taxon>Ktedonobacteraceae</taxon>
        <taxon>Ktedonospora</taxon>
    </lineage>
</organism>
<evidence type="ECO:0000313" key="8">
    <source>
        <dbReference type="Proteomes" id="UP000612362"/>
    </source>
</evidence>
<accession>A0A8J3I5L5</accession>
<dbReference type="Gene3D" id="2.160.10.10">
    <property type="entry name" value="Hexapeptide repeat proteins"/>
    <property type="match status" value="1"/>
</dbReference>
<dbReference type="SMART" id="SM01266">
    <property type="entry name" value="Mac"/>
    <property type="match status" value="1"/>
</dbReference>
<dbReference type="Pfam" id="PF12464">
    <property type="entry name" value="Mac"/>
    <property type="match status" value="1"/>
</dbReference>
<dbReference type="Pfam" id="PF00132">
    <property type="entry name" value="Hexapep"/>
    <property type="match status" value="1"/>
</dbReference>
<evidence type="ECO:0000256" key="4">
    <source>
        <dbReference type="ARBA" id="ARBA00023315"/>
    </source>
</evidence>
<dbReference type="RefSeq" id="WP_220196777.1">
    <property type="nucleotide sequence ID" value="NZ_BNJF01000003.1"/>
</dbReference>
<evidence type="ECO:0000259" key="6">
    <source>
        <dbReference type="SMART" id="SM01266"/>
    </source>
</evidence>
<evidence type="ECO:0000256" key="2">
    <source>
        <dbReference type="ARBA" id="ARBA00022679"/>
    </source>
</evidence>
<dbReference type="InterPro" id="IPR024688">
    <property type="entry name" value="Mac_dom"/>
</dbReference>
<dbReference type="InterPro" id="IPR011004">
    <property type="entry name" value="Trimer_LpxA-like_sf"/>
</dbReference>
<keyword evidence="3" id="KW-0677">Repeat</keyword>
<proteinExistence type="inferred from homology"/>
<keyword evidence="2 5" id="KW-0808">Transferase</keyword>
<dbReference type="PANTHER" id="PTHR43017:SF1">
    <property type="entry name" value="ACETYLTRANSFERASE YJL218W-RELATED"/>
    <property type="match status" value="1"/>
</dbReference>
<dbReference type="InterPro" id="IPR039369">
    <property type="entry name" value="LacA-like"/>
</dbReference>
<dbReference type="GO" id="GO:0008870">
    <property type="term" value="F:galactoside O-acetyltransferase activity"/>
    <property type="evidence" value="ECO:0007669"/>
    <property type="project" value="TreeGrafter"/>
</dbReference>
<evidence type="ECO:0000256" key="3">
    <source>
        <dbReference type="ARBA" id="ARBA00022737"/>
    </source>
</evidence>
<evidence type="ECO:0000256" key="5">
    <source>
        <dbReference type="RuleBase" id="RU367021"/>
    </source>
</evidence>
<keyword evidence="8" id="KW-1185">Reference proteome</keyword>
<evidence type="ECO:0000313" key="7">
    <source>
        <dbReference type="EMBL" id="GHO47498.1"/>
    </source>
</evidence>
<dbReference type="InterPro" id="IPR018357">
    <property type="entry name" value="Hexapep_transf_CS"/>
</dbReference>
<protein>
    <recommendedName>
        <fullName evidence="5">Acetyltransferase</fullName>
        <ecNumber evidence="5">2.3.1.-</ecNumber>
    </recommendedName>
</protein>
<dbReference type="FunFam" id="2.160.10.10:FF:000008">
    <property type="entry name" value="Maltose O-acetyltransferase"/>
    <property type="match status" value="1"/>
</dbReference>
<feature type="domain" description="Maltose/galactoside acetyltransferase" evidence="6">
    <location>
        <begin position="11"/>
        <end position="65"/>
    </location>
</feature>
<dbReference type="EMBL" id="BNJF01000003">
    <property type="protein sequence ID" value="GHO47498.1"/>
    <property type="molecule type" value="Genomic_DNA"/>
</dbReference>
<comment type="caution">
    <text evidence="7">The sequence shown here is derived from an EMBL/GenBank/DDBJ whole genome shotgun (WGS) entry which is preliminary data.</text>
</comment>
<name>A0A8J3I5L5_9CHLR</name>
<dbReference type="PROSITE" id="PS00101">
    <property type="entry name" value="HEXAPEP_TRANSFERASES"/>
    <property type="match status" value="1"/>
</dbReference>
<reference evidence="7" key="1">
    <citation type="submission" date="2020-10" db="EMBL/GenBank/DDBJ databases">
        <title>Taxonomic study of unclassified bacteria belonging to the class Ktedonobacteria.</title>
        <authorList>
            <person name="Yabe S."/>
            <person name="Wang C.M."/>
            <person name="Zheng Y."/>
            <person name="Sakai Y."/>
            <person name="Cavaletti L."/>
            <person name="Monciardini P."/>
            <person name="Donadio S."/>
        </authorList>
    </citation>
    <scope>NUCLEOTIDE SEQUENCE</scope>
    <source>
        <strain evidence="7">SOSP1-1</strain>
    </source>
</reference>
<dbReference type="PANTHER" id="PTHR43017">
    <property type="entry name" value="GALACTOSIDE O-ACETYLTRANSFERASE"/>
    <property type="match status" value="1"/>
</dbReference>
<gene>
    <name evidence="7" type="primary">lacA</name>
    <name evidence="7" type="ORF">KSX_56610</name>
</gene>
<dbReference type="EC" id="2.3.1.-" evidence="5"/>
<dbReference type="InterPro" id="IPR001451">
    <property type="entry name" value="Hexapep"/>
</dbReference>
<dbReference type="SUPFAM" id="SSF51161">
    <property type="entry name" value="Trimeric LpxA-like enzymes"/>
    <property type="match status" value="1"/>
</dbReference>
<dbReference type="AlphaFoldDB" id="A0A8J3I5L5"/>
<keyword evidence="4 5" id="KW-0012">Acyltransferase</keyword>
<sequence>MTQDEKTLTQRERIASGRLFTDMSEGLPEERLRAKERMYEFNHTRPTEIEKRLALMKEMFGSIGEHCWIEPPISFCYGTNVFFGDMVYVNFNLGLVDDYKIIIGNRVMFGPNVTIAVTGHPIDPARRGYMYALPVTIGDNVWVGAGAVICPGVTIGENSVIGAGSIVTKDIPANVVAAGNPCKVLREINEQDKLYYYKGRPFEE</sequence>
<comment type="similarity">
    <text evidence="1 5">Belongs to the transferase hexapeptide repeat family.</text>
</comment>
<evidence type="ECO:0000256" key="1">
    <source>
        <dbReference type="ARBA" id="ARBA00007274"/>
    </source>
</evidence>
<dbReference type="Proteomes" id="UP000612362">
    <property type="component" value="Unassembled WGS sequence"/>
</dbReference>